<dbReference type="PANTHER" id="PTHR33074:SF139">
    <property type="entry name" value="OS09G0567000 PROTEIN"/>
    <property type="match status" value="1"/>
</dbReference>
<feature type="non-terminal residue" evidence="3">
    <location>
        <position position="1"/>
    </location>
</feature>
<dbReference type="EMBL" id="RWGY01000029">
    <property type="protein sequence ID" value="TVU19576.1"/>
    <property type="molecule type" value="Genomic_DNA"/>
</dbReference>
<keyword evidence="4" id="KW-1185">Reference proteome</keyword>
<evidence type="ECO:0000313" key="3">
    <source>
        <dbReference type="EMBL" id="TVU19576.1"/>
    </source>
</evidence>
<dbReference type="PANTHER" id="PTHR33074">
    <property type="entry name" value="EXPRESSED PROTEIN-RELATED"/>
    <property type="match status" value="1"/>
</dbReference>
<dbReference type="AlphaFoldDB" id="A0A5J9U7L9"/>
<dbReference type="Pfam" id="PF07762">
    <property type="entry name" value="DUF1618"/>
    <property type="match status" value="1"/>
</dbReference>
<dbReference type="Gramene" id="TVU19576">
    <property type="protein sequence ID" value="TVU19576"/>
    <property type="gene ID" value="EJB05_35732"/>
</dbReference>
<name>A0A5J9U7L9_9POAL</name>
<evidence type="ECO:0000256" key="1">
    <source>
        <dbReference type="SAM" id="MobiDB-lite"/>
    </source>
</evidence>
<accession>A0A5J9U7L9</accession>
<reference evidence="3 4" key="1">
    <citation type="journal article" date="2019" name="Sci. Rep.">
        <title>A high-quality genome of Eragrostis curvula grass provides insights into Poaceae evolution and supports new strategies to enhance forage quality.</title>
        <authorList>
            <person name="Carballo J."/>
            <person name="Santos B.A.C.M."/>
            <person name="Zappacosta D."/>
            <person name="Garbus I."/>
            <person name="Selva J.P."/>
            <person name="Gallo C.A."/>
            <person name="Diaz A."/>
            <person name="Albertini E."/>
            <person name="Caccamo M."/>
            <person name="Echenique V."/>
        </authorList>
    </citation>
    <scope>NUCLEOTIDE SEQUENCE [LARGE SCALE GENOMIC DNA]</scope>
    <source>
        <strain evidence="4">cv. Victoria</strain>
        <tissue evidence="3">Leaf</tissue>
    </source>
</reference>
<feature type="compositionally biased region" description="Polar residues" evidence="1">
    <location>
        <begin position="1"/>
        <end position="10"/>
    </location>
</feature>
<organism evidence="3 4">
    <name type="scientific">Eragrostis curvula</name>
    <name type="common">weeping love grass</name>
    <dbReference type="NCBI Taxonomy" id="38414"/>
    <lineage>
        <taxon>Eukaryota</taxon>
        <taxon>Viridiplantae</taxon>
        <taxon>Streptophyta</taxon>
        <taxon>Embryophyta</taxon>
        <taxon>Tracheophyta</taxon>
        <taxon>Spermatophyta</taxon>
        <taxon>Magnoliopsida</taxon>
        <taxon>Liliopsida</taxon>
        <taxon>Poales</taxon>
        <taxon>Poaceae</taxon>
        <taxon>PACMAD clade</taxon>
        <taxon>Chloridoideae</taxon>
        <taxon>Eragrostideae</taxon>
        <taxon>Eragrostidinae</taxon>
        <taxon>Eragrostis</taxon>
    </lineage>
</organism>
<feature type="region of interest" description="Disordered" evidence="1">
    <location>
        <begin position="1"/>
        <end position="23"/>
    </location>
</feature>
<sequence>MCTPRLQNATLHPPALSPNDDDDDGAEIPWVLLEERAYVADSRNATTAFSTTWDNKDIQVTLCLARPPRVSYICVFCPGREYTEFPLEPKILAAEEDLVLLRVIVSSKHGQDMYEDADLYIYQAADMAAAGGGPSLKRLPRPPRQFESTHAGILRCGINHKQHHDQSGFVLRPHRDTTDDDFYVVAGLSRAHSAKAGEFLLLQYSSKVPTHWSTDIISLNDQQLAQYEVQHGCDFHHINSKVIAIGGNAGTMGFVDLWKGILFCDVLKVEGKPIPPLRYVPLPPDILPGTVSRGDARNARDIAISEDEEGRMMIKYVELQVRWKPGEGFRGPYAIDGWVTRTWKRPVSATYLEDAWVEDCTRESSLIPVDNNPHFNQLPKVLDREGRPMLPFKGLAVRQPTLSLHDDDATVYFMIKKDLRDPKAWVIAVDMRKNALQDVTEFAADRNINVSFAYKHSRISRYLRQAQGNYALAVHFIFNGYIFHTFGPPALENMEHCHASK</sequence>
<protein>
    <recommendedName>
        <fullName evidence="2">DUF1618 domain-containing protein</fullName>
    </recommendedName>
</protein>
<dbReference type="Proteomes" id="UP000324897">
    <property type="component" value="Chromosome 7"/>
</dbReference>
<evidence type="ECO:0000313" key="4">
    <source>
        <dbReference type="Proteomes" id="UP000324897"/>
    </source>
</evidence>
<comment type="caution">
    <text evidence="3">The sequence shown here is derived from an EMBL/GenBank/DDBJ whole genome shotgun (WGS) entry which is preliminary data.</text>
</comment>
<gene>
    <name evidence="3" type="ORF">EJB05_35732</name>
</gene>
<dbReference type="InterPro" id="IPR011676">
    <property type="entry name" value="DUF1618"/>
</dbReference>
<feature type="domain" description="DUF1618" evidence="2">
    <location>
        <begin position="255"/>
        <end position="412"/>
    </location>
</feature>
<proteinExistence type="predicted"/>
<evidence type="ECO:0000259" key="2">
    <source>
        <dbReference type="Pfam" id="PF07762"/>
    </source>
</evidence>
<dbReference type="OrthoDB" id="681064at2759"/>